<dbReference type="Proteomes" id="UP000502823">
    <property type="component" value="Unassembled WGS sequence"/>
</dbReference>
<gene>
    <name evidence="2" type="ORF">Cfor_12387</name>
</gene>
<sequence>VVRGCGHNSGTGQTAYTKFCFKLGKTAADTVELMGQVYGDNCLSRAQIFRWYARFKSGVETIEDEARPGRPFSVRNEGLIAKVRARIQEERCATVRMMADEFG</sequence>
<dbReference type="Gene3D" id="1.10.10.1450">
    <property type="match status" value="1"/>
</dbReference>
<dbReference type="EMBL" id="BLKM01000376">
    <property type="protein sequence ID" value="GFG32560.1"/>
    <property type="molecule type" value="Genomic_DNA"/>
</dbReference>
<dbReference type="InterPro" id="IPR052709">
    <property type="entry name" value="Transposase-MT_Hybrid"/>
</dbReference>
<feature type="domain" description="Mos1 transposase HTH" evidence="1">
    <location>
        <begin position="19"/>
        <end position="58"/>
    </location>
</feature>
<feature type="non-terminal residue" evidence="2">
    <location>
        <position position="1"/>
    </location>
</feature>
<dbReference type="AlphaFoldDB" id="A0A6L2PM41"/>
<dbReference type="PANTHER" id="PTHR46060">
    <property type="entry name" value="MARINER MOS1 TRANSPOSASE-LIKE PROTEIN"/>
    <property type="match status" value="1"/>
</dbReference>
<name>A0A6L2PM41_COPFO</name>
<accession>A0A6L2PM41</accession>
<protein>
    <recommendedName>
        <fullName evidence="1">Mos1 transposase HTH domain-containing protein</fullName>
    </recommendedName>
</protein>
<feature type="non-terminal residue" evidence="2">
    <location>
        <position position="103"/>
    </location>
</feature>
<organism evidence="2 3">
    <name type="scientific">Coptotermes formosanus</name>
    <name type="common">Formosan subterranean termite</name>
    <dbReference type="NCBI Taxonomy" id="36987"/>
    <lineage>
        <taxon>Eukaryota</taxon>
        <taxon>Metazoa</taxon>
        <taxon>Ecdysozoa</taxon>
        <taxon>Arthropoda</taxon>
        <taxon>Hexapoda</taxon>
        <taxon>Insecta</taxon>
        <taxon>Pterygota</taxon>
        <taxon>Neoptera</taxon>
        <taxon>Polyneoptera</taxon>
        <taxon>Dictyoptera</taxon>
        <taxon>Blattodea</taxon>
        <taxon>Blattoidea</taxon>
        <taxon>Termitoidae</taxon>
        <taxon>Rhinotermitidae</taxon>
        <taxon>Coptotermes</taxon>
    </lineage>
</organism>
<reference evidence="3" key="1">
    <citation type="submission" date="2020-01" db="EMBL/GenBank/DDBJ databases">
        <title>Draft genome sequence of the Termite Coptotermes fromosanus.</title>
        <authorList>
            <person name="Itakura S."/>
            <person name="Yosikawa Y."/>
            <person name="Umezawa K."/>
        </authorList>
    </citation>
    <scope>NUCLEOTIDE SEQUENCE [LARGE SCALE GENOMIC DNA]</scope>
</reference>
<comment type="caution">
    <text evidence="2">The sequence shown here is derived from an EMBL/GenBank/DDBJ whole genome shotgun (WGS) entry which is preliminary data.</text>
</comment>
<dbReference type="InterPro" id="IPR041426">
    <property type="entry name" value="Mos1_HTH"/>
</dbReference>
<dbReference type="OrthoDB" id="6613513at2759"/>
<dbReference type="InParanoid" id="A0A6L2PM41"/>
<evidence type="ECO:0000313" key="3">
    <source>
        <dbReference type="Proteomes" id="UP000502823"/>
    </source>
</evidence>
<dbReference type="PANTHER" id="PTHR46060:SF1">
    <property type="entry name" value="MARINER MOS1 TRANSPOSASE-LIKE PROTEIN"/>
    <property type="match status" value="1"/>
</dbReference>
<keyword evidence="3" id="KW-1185">Reference proteome</keyword>
<dbReference type="Pfam" id="PF17906">
    <property type="entry name" value="HTH_48"/>
    <property type="match status" value="1"/>
</dbReference>
<evidence type="ECO:0000313" key="2">
    <source>
        <dbReference type="EMBL" id="GFG32560.1"/>
    </source>
</evidence>
<proteinExistence type="predicted"/>
<evidence type="ECO:0000259" key="1">
    <source>
        <dbReference type="Pfam" id="PF17906"/>
    </source>
</evidence>